<dbReference type="EC" id="2.3.2.27" evidence="4"/>
<evidence type="ECO:0000256" key="11">
    <source>
        <dbReference type="PROSITE-ProRule" id="PRU10141"/>
    </source>
</evidence>
<evidence type="ECO:0000256" key="10">
    <source>
        <dbReference type="ARBA" id="ARBA00022840"/>
    </source>
</evidence>
<evidence type="ECO:0000256" key="1">
    <source>
        <dbReference type="ARBA" id="ARBA00000900"/>
    </source>
</evidence>
<dbReference type="SUPFAM" id="SSF57850">
    <property type="entry name" value="RING/U-box"/>
    <property type="match status" value="1"/>
</dbReference>
<comment type="function">
    <text evidence="2">Functions as an E3 ubiquitin ligase.</text>
</comment>
<evidence type="ECO:0000256" key="9">
    <source>
        <dbReference type="ARBA" id="ARBA00022786"/>
    </source>
</evidence>
<evidence type="ECO:0000256" key="2">
    <source>
        <dbReference type="ARBA" id="ARBA00003861"/>
    </source>
</evidence>
<dbReference type="InterPro" id="IPR000719">
    <property type="entry name" value="Prot_kinase_dom"/>
</dbReference>
<evidence type="ECO:0000256" key="4">
    <source>
        <dbReference type="ARBA" id="ARBA00012483"/>
    </source>
</evidence>
<dbReference type="InterPro" id="IPR003613">
    <property type="entry name" value="Ubox_domain"/>
</dbReference>
<proteinExistence type="predicted"/>
<feature type="coiled-coil region" evidence="12">
    <location>
        <begin position="390"/>
        <end position="473"/>
    </location>
</feature>
<dbReference type="Proteomes" id="UP000594638">
    <property type="component" value="Unassembled WGS sequence"/>
</dbReference>
<dbReference type="SUPFAM" id="SSF56112">
    <property type="entry name" value="Protein kinase-like (PK-like)"/>
    <property type="match status" value="1"/>
</dbReference>
<sequence length="852" mass="96197">MRVEIMEMETRTPSPDDTIFVALGKDLKEGQTILMWTLHNLRGRKICICHVHQPAQTIPILGSKISISKLGDHQVRAYHENEKQMMLKTLDKYISTCARAGARAEKLYLEMDSIERGIVQIISEHGIKWLVMGAAANKSYSRRMTEPKSKTAKYVHLNAPSYCHIWFVCKGHLINTRERKLHGVDIQVDSSSLQASPCIETTHSSLRSDSVMEGHNVGPQINYTVPAYSMDRSENHGMELSVPSDVYGGLTPQSRLNLEGSIDCDISSSTGSPFSTCLNDIFEDSTSVSLARTEGSKINPELAMLQQNNEHHSYFAVASSAIEGTMKDELYDRLRQFVMEAEKARQEAYEESIRRKKAEKDVIDAVHRVKACESMLAEELRYQREIEEALARDKEEVEKVKYQLDEVMKEIKVAQDQKSILDCQIASSSKSIDKLEQEIFSTTELMKKYRNEIDELKVEHVNTLMAAEELRKKQDEETSSSSPSQFFYEFSFAEIEFATNSFDESLKIGEGHYGIVYKGLLRHTEVAIKILHPNSLQGLLEFQREVNILSKLRHPNLVTLMGVCEEEMALVYEYLPSGSLEDRLDCKDNTFPLSWQNRIRIATDICSALTFLHSSRPRVLLHGVLHPANILLDSNFVAKLKDFGICCDEFSGNSTTLNIRIVPTGPTGTFAYMDPEFLATGELTSKSDVYSFGIMLLRLLTGRPACGITKEVLCALDEGNLNDMLDPTAGDWPFVQAKQLAHLAVSCCETNSMRRPDLVSDVWRILKPMGGSSFQLGSKEFCQVPSYFICPIFQEIMQDPVVAADGFTYEARAIKGWLETCHDTSPMTNLKLPHCNWVPNHALRSTIMEWLQ</sequence>
<reference evidence="15 16" key="1">
    <citation type="submission" date="2019-12" db="EMBL/GenBank/DDBJ databases">
        <authorList>
            <person name="Alioto T."/>
            <person name="Alioto T."/>
            <person name="Gomez Garrido J."/>
        </authorList>
    </citation>
    <scope>NUCLEOTIDE SEQUENCE [LARGE SCALE GENOMIC DNA]</scope>
</reference>
<comment type="pathway">
    <text evidence="3">Protein modification; protein ubiquitination.</text>
</comment>
<name>A0A8S0SA71_OLEEU</name>
<dbReference type="PROSITE" id="PS50011">
    <property type="entry name" value="PROTEIN_KINASE_DOM"/>
    <property type="match status" value="1"/>
</dbReference>
<dbReference type="CDD" id="cd01989">
    <property type="entry name" value="USP_STK_Ubox_N"/>
    <property type="match status" value="1"/>
</dbReference>
<dbReference type="GO" id="GO:0004674">
    <property type="term" value="F:protein serine/threonine kinase activity"/>
    <property type="evidence" value="ECO:0007669"/>
    <property type="project" value="UniProtKB-KW"/>
</dbReference>
<dbReference type="InterPro" id="IPR017441">
    <property type="entry name" value="Protein_kinase_ATP_BS"/>
</dbReference>
<evidence type="ECO:0000256" key="6">
    <source>
        <dbReference type="ARBA" id="ARBA00022679"/>
    </source>
</evidence>
<keyword evidence="5" id="KW-0723">Serine/threonine-protein kinase</keyword>
<dbReference type="InterPro" id="IPR011009">
    <property type="entry name" value="Kinase-like_dom_sf"/>
</dbReference>
<keyword evidence="7 11" id="KW-0547">Nucleotide-binding</keyword>
<organism evidence="15 16">
    <name type="scientific">Olea europaea subsp. europaea</name>
    <dbReference type="NCBI Taxonomy" id="158383"/>
    <lineage>
        <taxon>Eukaryota</taxon>
        <taxon>Viridiplantae</taxon>
        <taxon>Streptophyta</taxon>
        <taxon>Embryophyta</taxon>
        <taxon>Tracheophyta</taxon>
        <taxon>Spermatophyta</taxon>
        <taxon>Magnoliopsida</taxon>
        <taxon>eudicotyledons</taxon>
        <taxon>Gunneridae</taxon>
        <taxon>Pentapetalae</taxon>
        <taxon>asterids</taxon>
        <taxon>lamiids</taxon>
        <taxon>Lamiales</taxon>
        <taxon>Oleaceae</taxon>
        <taxon>Oleeae</taxon>
        <taxon>Olea</taxon>
    </lineage>
</organism>
<evidence type="ECO:0000313" key="16">
    <source>
        <dbReference type="Proteomes" id="UP000594638"/>
    </source>
</evidence>
<dbReference type="OrthoDB" id="4062651at2759"/>
<comment type="caution">
    <text evidence="15">The sequence shown here is derived from an EMBL/GenBank/DDBJ whole genome shotgun (WGS) entry which is preliminary data.</text>
</comment>
<protein>
    <recommendedName>
        <fullName evidence="4">RING-type E3 ubiquitin transferase</fullName>
        <ecNumber evidence="4">2.3.2.27</ecNumber>
    </recommendedName>
</protein>
<dbReference type="Gene3D" id="3.40.50.620">
    <property type="entry name" value="HUPs"/>
    <property type="match status" value="1"/>
</dbReference>
<feature type="binding site" evidence="11">
    <location>
        <position position="529"/>
    </location>
    <ligand>
        <name>ATP</name>
        <dbReference type="ChEBI" id="CHEBI:30616"/>
    </ligand>
</feature>
<dbReference type="AlphaFoldDB" id="A0A8S0SA71"/>
<feature type="coiled-coil region" evidence="12">
    <location>
        <begin position="327"/>
        <end position="361"/>
    </location>
</feature>
<keyword evidence="12" id="KW-0175">Coiled coil</keyword>
<dbReference type="CDD" id="cd16655">
    <property type="entry name" value="RING-Ubox_WDSUB1-like"/>
    <property type="match status" value="1"/>
</dbReference>
<dbReference type="SMART" id="SM00504">
    <property type="entry name" value="Ubox"/>
    <property type="match status" value="1"/>
</dbReference>
<dbReference type="GO" id="GO:0005524">
    <property type="term" value="F:ATP binding"/>
    <property type="evidence" value="ECO:0007669"/>
    <property type="project" value="UniProtKB-UniRule"/>
</dbReference>
<dbReference type="PROSITE" id="PS00107">
    <property type="entry name" value="PROTEIN_KINASE_ATP"/>
    <property type="match status" value="1"/>
</dbReference>
<evidence type="ECO:0000256" key="7">
    <source>
        <dbReference type="ARBA" id="ARBA00022741"/>
    </source>
</evidence>
<dbReference type="Gene3D" id="3.30.40.10">
    <property type="entry name" value="Zinc/RING finger domain, C3HC4 (zinc finger)"/>
    <property type="match status" value="1"/>
</dbReference>
<evidence type="ECO:0000259" key="13">
    <source>
        <dbReference type="PROSITE" id="PS50011"/>
    </source>
</evidence>
<keyword evidence="16" id="KW-1185">Reference proteome</keyword>
<evidence type="ECO:0000256" key="5">
    <source>
        <dbReference type="ARBA" id="ARBA00022527"/>
    </source>
</evidence>
<keyword evidence="8" id="KW-0418">Kinase</keyword>
<dbReference type="InterPro" id="IPR013083">
    <property type="entry name" value="Znf_RING/FYVE/PHD"/>
</dbReference>
<dbReference type="Pfam" id="PF04564">
    <property type="entry name" value="U-box"/>
    <property type="match status" value="1"/>
</dbReference>
<feature type="domain" description="U-box" evidence="14">
    <location>
        <begin position="783"/>
        <end position="852"/>
    </location>
</feature>
<feature type="domain" description="Protein kinase" evidence="13">
    <location>
        <begin position="502"/>
        <end position="770"/>
    </location>
</feature>
<dbReference type="SUPFAM" id="SSF52402">
    <property type="entry name" value="Adenine nucleotide alpha hydrolases-like"/>
    <property type="match status" value="1"/>
</dbReference>
<evidence type="ECO:0000313" key="15">
    <source>
        <dbReference type="EMBL" id="CAA2988118.1"/>
    </source>
</evidence>
<keyword evidence="9" id="KW-0833">Ubl conjugation pathway</keyword>
<evidence type="ECO:0000256" key="3">
    <source>
        <dbReference type="ARBA" id="ARBA00004906"/>
    </source>
</evidence>
<evidence type="ECO:0000259" key="14">
    <source>
        <dbReference type="PROSITE" id="PS51698"/>
    </source>
</evidence>
<dbReference type="Gene3D" id="1.10.510.10">
    <property type="entry name" value="Transferase(Phosphotransferase) domain 1"/>
    <property type="match status" value="1"/>
</dbReference>
<keyword evidence="6" id="KW-0808">Transferase</keyword>
<dbReference type="EMBL" id="CACTIH010003972">
    <property type="protein sequence ID" value="CAA2988118.1"/>
    <property type="molecule type" value="Genomic_DNA"/>
</dbReference>
<dbReference type="InterPro" id="IPR014729">
    <property type="entry name" value="Rossmann-like_a/b/a_fold"/>
</dbReference>
<evidence type="ECO:0000256" key="8">
    <source>
        <dbReference type="ARBA" id="ARBA00022777"/>
    </source>
</evidence>
<dbReference type="Gramene" id="OE9A050630T1">
    <property type="protein sequence ID" value="OE9A050630C1"/>
    <property type="gene ID" value="OE9A050630"/>
</dbReference>
<keyword evidence="10 11" id="KW-0067">ATP-binding</keyword>
<accession>A0A8S0SA71</accession>
<dbReference type="GO" id="GO:0061630">
    <property type="term" value="F:ubiquitin protein ligase activity"/>
    <property type="evidence" value="ECO:0007669"/>
    <property type="project" value="UniProtKB-EC"/>
</dbReference>
<gene>
    <name evidence="15" type="ORF">OLEA9_A050630</name>
</gene>
<dbReference type="Gene3D" id="3.30.200.20">
    <property type="entry name" value="Phosphorylase Kinase, domain 1"/>
    <property type="match status" value="1"/>
</dbReference>
<dbReference type="InterPro" id="IPR001245">
    <property type="entry name" value="Ser-Thr/Tyr_kinase_cat_dom"/>
</dbReference>
<dbReference type="FunFam" id="3.30.200.20:FF:000039">
    <property type="entry name" value="receptor-like protein kinase FERONIA"/>
    <property type="match status" value="1"/>
</dbReference>
<dbReference type="Pfam" id="PF07714">
    <property type="entry name" value="PK_Tyr_Ser-Thr"/>
    <property type="match status" value="1"/>
</dbReference>
<dbReference type="PANTHER" id="PTHR45647">
    <property type="entry name" value="OS02G0152300 PROTEIN"/>
    <property type="match status" value="1"/>
</dbReference>
<evidence type="ECO:0000256" key="12">
    <source>
        <dbReference type="SAM" id="Coils"/>
    </source>
</evidence>
<dbReference type="PANTHER" id="PTHR45647:SF100">
    <property type="entry name" value="U-BOX DOMAIN-CONTAINING PROTEIN 33"/>
    <property type="match status" value="1"/>
</dbReference>
<dbReference type="GO" id="GO:0016567">
    <property type="term" value="P:protein ubiquitination"/>
    <property type="evidence" value="ECO:0007669"/>
    <property type="project" value="InterPro"/>
</dbReference>
<comment type="catalytic activity">
    <reaction evidence="1">
        <text>S-ubiquitinyl-[E2 ubiquitin-conjugating enzyme]-L-cysteine + [acceptor protein]-L-lysine = [E2 ubiquitin-conjugating enzyme]-L-cysteine + N(6)-ubiquitinyl-[acceptor protein]-L-lysine.</text>
        <dbReference type="EC" id="2.3.2.27"/>
    </reaction>
</comment>
<dbReference type="PROSITE" id="PS51698">
    <property type="entry name" value="U_BOX"/>
    <property type="match status" value="1"/>
</dbReference>
<dbReference type="InterPro" id="IPR051348">
    <property type="entry name" value="U-box_ubiquitin_ligases"/>
</dbReference>